<evidence type="ECO:0000256" key="9">
    <source>
        <dbReference type="ARBA" id="ARBA00022777"/>
    </source>
</evidence>
<dbReference type="SUPFAM" id="SSF52540">
    <property type="entry name" value="P-loop containing nucleoside triphosphate hydrolases"/>
    <property type="match status" value="1"/>
</dbReference>
<evidence type="ECO:0000256" key="16">
    <source>
        <dbReference type="SAM" id="MobiDB-lite"/>
    </source>
</evidence>
<reference evidence="20 21" key="1">
    <citation type="submission" date="2023-02" db="EMBL/GenBank/DDBJ databases">
        <title>Dictyobacter halimunensis sp. nov., a new member of the class Ktedonobacteria from forest soil in a geothermal area.</title>
        <authorList>
            <person name="Rachmania M.K."/>
            <person name="Ningsih F."/>
            <person name="Sakai Y."/>
            <person name="Yabe S."/>
            <person name="Yokota A."/>
            <person name="Sjamsuridzal W."/>
        </authorList>
    </citation>
    <scope>NUCLEOTIDE SEQUENCE [LARGE SCALE GENOMIC DNA]</scope>
    <source>
        <strain evidence="20 21">S3.2.2.5</strain>
    </source>
</reference>
<evidence type="ECO:0000256" key="7">
    <source>
        <dbReference type="ARBA" id="ARBA00022692"/>
    </source>
</evidence>
<dbReference type="InterPro" id="IPR005702">
    <property type="entry name" value="Wzc-like_C"/>
</dbReference>
<dbReference type="PANTHER" id="PTHR32309">
    <property type="entry name" value="TYROSINE-PROTEIN KINASE"/>
    <property type="match status" value="1"/>
</dbReference>
<evidence type="ECO:0000256" key="17">
    <source>
        <dbReference type="SAM" id="Phobius"/>
    </source>
</evidence>
<evidence type="ECO:0000256" key="6">
    <source>
        <dbReference type="ARBA" id="ARBA00022679"/>
    </source>
</evidence>
<dbReference type="InterPro" id="IPR025669">
    <property type="entry name" value="AAA_dom"/>
</dbReference>
<dbReference type="Pfam" id="PF13614">
    <property type="entry name" value="AAA_31"/>
    <property type="match status" value="1"/>
</dbReference>
<evidence type="ECO:0000313" key="21">
    <source>
        <dbReference type="Proteomes" id="UP001344906"/>
    </source>
</evidence>
<evidence type="ECO:0000259" key="19">
    <source>
        <dbReference type="Pfam" id="PF13614"/>
    </source>
</evidence>
<dbReference type="Proteomes" id="UP001344906">
    <property type="component" value="Unassembled WGS sequence"/>
</dbReference>
<keyword evidence="7 17" id="KW-0812">Transmembrane</keyword>
<proteinExistence type="inferred from homology"/>
<dbReference type="CDD" id="cd05387">
    <property type="entry name" value="BY-kinase"/>
    <property type="match status" value="1"/>
</dbReference>
<keyword evidence="8" id="KW-0547">Nucleotide-binding</keyword>
<dbReference type="NCBIfam" id="TIGR01007">
    <property type="entry name" value="eps_fam"/>
    <property type="match status" value="1"/>
</dbReference>
<accession>A0ABQ6FP20</accession>
<feature type="domain" description="AAA" evidence="19">
    <location>
        <begin position="350"/>
        <end position="497"/>
    </location>
</feature>
<organism evidence="20 21">
    <name type="scientific">Dictyobacter halimunensis</name>
    <dbReference type="NCBI Taxonomy" id="3026934"/>
    <lineage>
        <taxon>Bacteria</taxon>
        <taxon>Bacillati</taxon>
        <taxon>Chloroflexota</taxon>
        <taxon>Ktedonobacteria</taxon>
        <taxon>Ktedonobacterales</taxon>
        <taxon>Dictyobacteraceae</taxon>
        <taxon>Dictyobacter</taxon>
    </lineage>
</organism>
<keyword evidence="15" id="KW-0175">Coiled coil</keyword>
<dbReference type="InterPro" id="IPR003856">
    <property type="entry name" value="LPS_length_determ_N"/>
</dbReference>
<evidence type="ECO:0000259" key="18">
    <source>
        <dbReference type="Pfam" id="PF02706"/>
    </source>
</evidence>
<evidence type="ECO:0000256" key="8">
    <source>
        <dbReference type="ARBA" id="ARBA00022741"/>
    </source>
</evidence>
<keyword evidence="6" id="KW-0808">Transferase</keyword>
<keyword evidence="4" id="KW-1003">Cell membrane</keyword>
<feature type="coiled-coil region" evidence="15">
    <location>
        <begin position="139"/>
        <end position="216"/>
    </location>
</feature>
<keyword evidence="13" id="KW-0829">Tyrosine-protein kinase</keyword>
<dbReference type="Gene3D" id="3.40.50.300">
    <property type="entry name" value="P-loop containing nucleotide triphosphate hydrolases"/>
    <property type="match status" value="1"/>
</dbReference>
<evidence type="ECO:0000256" key="4">
    <source>
        <dbReference type="ARBA" id="ARBA00022475"/>
    </source>
</evidence>
<feature type="transmembrane region" description="Helical" evidence="17">
    <location>
        <begin position="14"/>
        <end position="32"/>
    </location>
</feature>
<comment type="similarity">
    <text evidence="2">Belongs to the CpsC/CapA family.</text>
</comment>
<keyword evidence="9" id="KW-0418">Kinase</keyword>
<gene>
    <name evidence="20" type="ORF">KDH_28080</name>
</gene>
<comment type="catalytic activity">
    <reaction evidence="14">
        <text>L-tyrosyl-[protein] + ATP = O-phospho-L-tyrosyl-[protein] + ADP + H(+)</text>
        <dbReference type="Rhea" id="RHEA:10596"/>
        <dbReference type="Rhea" id="RHEA-COMP:10136"/>
        <dbReference type="Rhea" id="RHEA-COMP:20101"/>
        <dbReference type="ChEBI" id="CHEBI:15378"/>
        <dbReference type="ChEBI" id="CHEBI:30616"/>
        <dbReference type="ChEBI" id="CHEBI:46858"/>
        <dbReference type="ChEBI" id="CHEBI:61978"/>
        <dbReference type="ChEBI" id="CHEBI:456216"/>
    </reaction>
</comment>
<keyword evidence="11 17" id="KW-1133">Transmembrane helix</keyword>
<name>A0ABQ6FP20_9CHLR</name>
<dbReference type="EMBL" id="BSRI01000001">
    <property type="protein sequence ID" value="GLV55964.1"/>
    <property type="molecule type" value="Genomic_DNA"/>
</dbReference>
<keyword evidence="5" id="KW-0997">Cell inner membrane</keyword>
<comment type="caution">
    <text evidence="20">The sequence shown here is derived from an EMBL/GenBank/DDBJ whole genome shotgun (WGS) entry which is preliminary data.</text>
</comment>
<feature type="domain" description="Polysaccharide chain length determinant N-terminal" evidence="18">
    <location>
        <begin position="6"/>
        <end position="85"/>
    </location>
</feature>
<evidence type="ECO:0000256" key="5">
    <source>
        <dbReference type="ARBA" id="ARBA00022519"/>
    </source>
</evidence>
<evidence type="ECO:0000256" key="10">
    <source>
        <dbReference type="ARBA" id="ARBA00022840"/>
    </source>
</evidence>
<evidence type="ECO:0000256" key="13">
    <source>
        <dbReference type="ARBA" id="ARBA00023137"/>
    </source>
</evidence>
<evidence type="ECO:0000256" key="15">
    <source>
        <dbReference type="SAM" id="Coils"/>
    </source>
</evidence>
<evidence type="ECO:0000256" key="12">
    <source>
        <dbReference type="ARBA" id="ARBA00023136"/>
    </source>
</evidence>
<evidence type="ECO:0000313" key="20">
    <source>
        <dbReference type="EMBL" id="GLV55964.1"/>
    </source>
</evidence>
<dbReference type="PANTHER" id="PTHR32309:SF31">
    <property type="entry name" value="CAPSULAR EXOPOLYSACCHARIDE FAMILY"/>
    <property type="match status" value="1"/>
</dbReference>
<evidence type="ECO:0000256" key="2">
    <source>
        <dbReference type="ARBA" id="ARBA00006683"/>
    </source>
</evidence>
<keyword evidence="21" id="KW-1185">Reference proteome</keyword>
<evidence type="ECO:0000256" key="3">
    <source>
        <dbReference type="ARBA" id="ARBA00008883"/>
    </source>
</evidence>
<dbReference type="InterPro" id="IPR050445">
    <property type="entry name" value="Bact_polysacc_biosynth/exp"/>
</dbReference>
<comment type="similarity">
    <text evidence="3">Belongs to the etk/wzc family.</text>
</comment>
<evidence type="ECO:0000256" key="11">
    <source>
        <dbReference type="ARBA" id="ARBA00022989"/>
    </source>
</evidence>
<comment type="subcellular location">
    <subcellularLocation>
        <location evidence="1">Cell inner membrane</location>
        <topology evidence="1">Multi-pass membrane protein</topology>
    </subcellularLocation>
</comment>
<evidence type="ECO:0000256" key="1">
    <source>
        <dbReference type="ARBA" id="ARBA00004429"/>
    </source>
</evidence>
<keyword evidence="10" id="KW-0067">ATP-binding</keyword>
<dbReference type="Pfam" id="PF02706">
    <property type="entry name" value="Wzz"/>
    <property type="match status" value="1"/>
</dbReference>
<protein>
    <submittedName>
        <fullName evidence="20">Uncharacterized protein</fullName>
    </submittedName>
</protein>
<keyword evidence="12 17" id="KW-0472">Membrane</keyword>
<dbReference type="InterPro" id="IPR027417">
    <property type="entry name" value="P-loop_NTPase"/>
</dbReference>
<feature type="region of interest" description="Disordered" evidence="16">
    <location>
        <begin position="549"/>
        <end position="573"/>
    </location>
</feature>
<dbReference type="RefSeq" id="WP_338250787.1">
    <property type="nucleotide sequence ID" value="NZ_BSRI01000001.1"/>
</dbReference>
<sequence>MTFERFWLVVTKQWQLIIGCIIVVGLGTYVAGRLTTPTYQSSVLMRVVIQSTNTSSDYTNLLASEQLMQTEAQLATSDPVLRKAASYYPGVSVEQLAKATTAAPRLNTQLFDITVRNANPYTAADLANTIAKTLIDQQVQEKQQDQNQSRQQIQKEVDETGAKIDQTSKRLLHLQQQLIALGNNAPAHAASLQMQIASVQNQLNKLQEHYSQWQTMLLQLNVNQAQNSDFLRIAQSAQPADHPVQPQILQNTLAGIGAGLSLGFLLAMLIEQFDTRVRSAEEITTILGCPMLGTVWQVENTKSKHEPIVNPEVSSANAEAYRMLRTNIGFSAINEPVHSLVVTSAMQNDGKSSIAANLAIFMARVGKKILLVDADFHRPTQGTKFLIATRTKGLSDAIVACSQSPVWKVNNNAEHDDFSLETYIYKVEDIPDLYIMPAGPLPPNPSELLDSKAMDHLLTILTHSDFEMVIFDTPPLLSLVDASILTAKVDGTVIVADITHVKKKHLRLVKTQLMQAGARILGCVVNKHPYNRHNMPYIYYYHDVDEERQMPQQPEEGNAISSDAVPISQSIEP</sequence>
<evidence type="ECO:0000256" key="14">
    <source>
        <dbReference type="ARBA" id="ARBA00053015"/>
    </source>
</evidence>